<comment type="caution">
    <text evidence="1">The sequence shown here is derived from an EMBL/GenBank/DDBJ whole genome shotgun (WGS) entry which is preliminary data.</text>
</comment>
<name>A0AAV6RFP3_SOLSE</name>
<evidence type="ECO:0000313" key="2">
    <source>
        <dbReference type="Proteomes" id="UP000693946"/>
    </source>
</evidence>
<evidence type="ECO:0000313" key="1">
    <source>
        <dbReference type="EMBL" id="KAG7502787.1"/>
    </source>
</evidence>
<protein>
    <submittedName>
        <fullName evidence="1">Uncharacterized protein</fullName>
    </submittedName>
</protein>
<proteinExistence type="predicted"/>
<sequence>MIRVSHLWILKRRNAKLSVLSGESSSGWWPVQTGKASSIRGTVINPEAVKLGRKPRTTSHCYLSTFQ</sequence>
<gene>
    <name evidence="1" type="ORF">JOB18_026697</name>
</gene>
<organism evidence="1 2">
    <name type="scientific">Solea senegalensis</name>
    <name type="common">Senegalese sole</name>
    <dbReference type="NCBI Taxonomy" id="28829"/>
    <lineage>
        <taxon>Eukaryota</taxon>
        <taxon>Metazoa</taxon>
        <taxon>Chordata</taxon>
        <taxon>Craniata</taxon>
        <taxon>Vertebrata</taxon>
        <taxon>Euteleostomi</taxon>
        <taxon>Actinopterygii</taxon>
        <taxon>Neopterygii</taxon>
        <taxon>Teleostei</taxon>
        <taxon>Neoteleostei</taxon>
        <taxon>Acanthomorphata</taxon>
        <taxon>Carangaria</taxon>
        <taxon>Pleuronectiformes</taxon>
        <taxon>Pleuronectoidei</taxon>
        <taxon>Soleidae</taxon>
        <taxon>Solea</taxon>
    </lineage>
</organism>
<reference evidence="1 2" key="1">
    <citation type="journal article" date="2021" name="Sci. Rep.">
        <title>Chromosome anchoring in Senegalese sole (Solea senegalensis) reveals sex-associated markers and genome rearrangements in flatfish.</title>
        <authorList>
            <person name="Guerrero-Cozar I."/>
            <person name="Gomez-Garrido J."/>
            <person name="Berbel C."/>
            <person name="Martinez-Blanch J.F."/>
            <person name="Alioto T."/>
            <person name="Claros M.G."/>
            <person name="Gagnaire P.A."/>
            <person name="Manchado M."/>
        </authorList>
    </citation>
    <scope>NUCLEOTIDE SEQUENCE [LARGE SCALE GENOMIC DNA]</scope>
    <source>
        <strain evidence="1">Sse05_10M</strain>
    </source>
</reference>
<dbReference type="EMBL" id="JAGKHQ010000012">
    <property type="protein sequence ID" value="KAG7502787.1"/>
    <property type="molecule type" value="Genomic_DNA"/>
</dbReference>
<dbReference type="AlphaFoldDB" id="A0AAV6RFP3"/>
<keyword evidence="2" id="KW-1185">Reference proteome</keyword>
<dbReference type="Proteomes" id="UP000693946">
    <property type="component" value="Linkage Group LG2"/>
</dbReference>
<accession>A0AAV6RFP3</accession>